<dbReference type="PANTHER" id="PTHR47074">
    <property type="entry name" value="BNAC02G40300D PROTEIN"/>
    <property type="match status" value="1"/>
</dbReference>
<dbReference type="PANTHER" id="PTHR47074:SF49">
    <property type="entry name" value="POLYNUCLEOTIDYL TRANSFERASE, RIBONUCLEASE H-LIKE SUPERFAMILY PROTEIN"/>
    <property type="match status" value="1"/>
</dbReference>
<organism evidence="2 3">
    <name type="scientific">Brassica cretica</name>
    <name type="common">Mustard</name>
    <dbReference type="NCBI Taxonomy" id="69181"/>
    <lineage>
        <taxon>Eukaryota</taxon>
        <taxon>Viridiplantae</taxon>
        <taxon>Streptophyta</taxon>
        <taxon>Embryophyta</taxon>
        <taxon>Tracheophyta</taxon>
        <taxon>Spermatophyta</taxon>
        <taxon>Magnoliopsida</taxon>
        <taxon>eudicotyledons</taxon>
        <taxon>Gunneridae</taxon>
        <taxon>Pentapetalae</taxon>
        <taxon>rosids</taxon>
        <taxon>malvids</taxon>
        <taxon>Brassicales</taxon>
        <taxon>Brassicaceae</taxon>
        <taxon>Brassiceae</taxon>
        <taxon>Brassica</taxon>
    </lineage>
</organism>
<dbReference type="EMBL" id="QGKV02000832">
    <property type="protein sequence ID" value="KAF3552295.1"/>
    <property type="molecule type" value="Genomic_DNA"/>
</dbReference>
<sequence length="150" mass="16407">MQKEAPITLTPTIPPGTTLCNSDAAWDKNSESTGLGWIFTSPGTPTLQGSQFQTHVQSVLLAEALAVRSSLQHAIRLGYTQIWLRSDSLVLIRAIISINKPKIIHGVLSDIRDLSLSFAFCFFSFIPRELNGSADHLAKISLCNRASVWA</sequence>
<evidence type="ECO:0000313" key="3">
    <source>
        <dbReference type="Proteomes" id="UP000266723"/>
    </source>
</evidence>
<feature type="domain" description="RNase H type-1" evidence="1">
    <location>
        <begin position="21"/>
        <end position="139"/>
    </location>
</feature>
<dbReference type="CDD" id="cd06222">
    <property type="entry name" value="RNase_H_like"/>
    <property type="match status" value="1"/>
</dbReference>
<name>A0ABQ7CJJ1_BRACR</name>
<dbReference type="SUPFAM" id="SSF53098">
    <property type="entry name" value="Ribonuclease H-like"/>
    <property type="match status" value="1"/>
</dbReference>
<gene>
    <name evidence="2" type="ORF">DY000_02004362</name>
</gene>
<dbReference type="InterPro" id="IPR036397">
    <property type="entry name" value="RNaseH_sf"/>
</dbReference>
<reference evidence="2 3" key="1">
    <citation type="journal article" date="2020" name="BMC Genomics">
        <title>Intraspecific diversification of the crop wild relative Brassica cretica Lam. using demographic model selection.</title>
        <authorList>
            <person name="Kioukis A."/>
            <person name="Michalopoulou V.A."/>
            <person name="Briers L."/>
            <person name="Pirintsos S."/>
            <person name="Studholme D.J."/>
            <person name="Pavlidis P."/>
            <person name="Sarris P.F."/>
        </authorList>
    </citation>
    <scope>NUCLEOTIDE SEQUENCE [LARGE SCALE GENOMIC DNA]</scope>
    <source>
        <strain evidence="3">cv. PFS-1207/04</strain>
    </source>
</reference>
<dbReference type="Gene3D" id="3.30.420.10">
    <property type="entry name" value="Ribonuclease H-like superfamily/Ribonuclease H"/>
    <property type="match status" value="1"/>
</dbReference>
<dbReference type="Proteomes" id="UP000266723">
    <property type="component" value="Unassembled WGS sequence"/>
</dbReference>
<evidence type="ECO:0000259" key="1">
    <source>
        <dbReference type="Pfam" id="PF13456"/>
    </source>
</evidence>
<comment type="caution">
    <text evidence="2">The sequence shown here is derived from an EMBL/GenBank/DDBJ whole genome shotgun (WGS) entry which is preliminary data.</text>
</comment>
<dbReference type="InterPro" id="IPR052929">
    <property type="entry name" value="RNase_H-like_EbsB-rel"/>
</dbReference>
<protein>
    <recommendedName>
        <fullName evidence="1">RNase H type-1 domain-containing protein</fullName>
    </recommendedName>
</protein>
<dbReference type="InterPro" id="IPR002156">
    <property type="entry name" value="RNaseH_domain"/>
</dbReference>
<dbReference type="Pfam" id="PF13456">
    <property type="entry name" value="RVT_3"/>
    <property type="match status" value="1"/>
</dbReference>
<dbReference type="InterPro" id="IPR044730">
    <property type="entry name" value="RNase_H-like_dom_plant"/>
</dbReference>
<keyword evidence="3" id="KW-1185">Reference proteome</keyword>
<dbReference type="InterPro" id="IPR012337">
    <property type="entry name" value="RNaseH-like_sf"/>
</dbReference>
<accession>A0ABQ7CJJ1</accession>
<evidence type="ECO:0000313" key="2">
    <source>
        <dbReference type="EMBL" id="KAF3552295.1"/>
    </source>
</evidence>
<proteinExistence type="predicted"/>